<feature type="region of interest" description="Disordered" evidence="1">
    <location>
        <begin position="1"/>
        <end position="46"/>
    </location>
</feature>
<dbReference type="InParanoid" id="A0A0C2SMN2"/>
<organism evidence="2 3">
    <name type="scientific">Amanita muscaria (strain Koide BX008)</name>
    <dbReference type="NCBI Taxonomy" id="946122"/>
    <lineage>
        <taxon>Eukaryota</taxon>
        <taxon>Fungi</taxon>
        <taxon>Dikarya</taxon>
        <taxon>Basidiomycota</taxon>
        <taxon>Agaricomycotina</taxon>
        <taxon>Agaricomycetes</taxon>
        <taxon>Agaricomycetidae</taxon>
        <taxon>Agaricales</taxon>
        <taxon>Pluteineae</taxon>
        <taxon>Amanitaceae</taxon>
        <taxon>Amanita</taxon>
    </lineage>
</organism>
<evidence type="ECO:0000256" key="1">
    <source>
        <dbReference type="SAM" id="MobiDB-lite"/>
    </source>
</evidence>
<evidence type="ECO:0000313" key="3">
    <source>
        <dbReference type="Proteomes" id="UP000054549"/>
    </source>
</evidence>
<dbReference type="HOGENOM" id="CLU_046303_1_0_1"/>
<name>A0A0C2SMN2_AMAMK</name>
<accession>A0A0C2SMN2</accession>
<reference evidence="2 3" key="1">
    <citation type="submission" date="2014-04" db="EMBL/GenBank/DDBJ databases">
        <title>Evolutionary Origins and Diversification of the Mycorrhizal Mutualists.</title>
        <authorList>
            <consortium name="DOE Joint Genome Institute"/>
            <consortium name="Mycorrhizal Genomics Consortium"/>
            <person name="Kohler A."/>
            <person name="Kuo A."/>
            <person name="Nagy L.G."/>
            <person name="Floudas D."/>
            <person name="Copeland A."/>
            <person name="Barry K.W."/>
            <person name="Cichocki N."/>
            <person name="Veneault-Fourrey C."/>
            <person name="LaButti K."/>
            <person name="Lindquist E.A."/>
            <person name="Lipzen A."/>
            <person name="Lundell T."/>
            <person name="Morin E."/>
            <person name="Murat C."/>
            <person name="Riley R."/>
            <person name="Ohm R."/>
            <person name="Sun H."/>
            <person name="Tunlid A."/>
            <person name="Henrissat B."/>
            <person name="Grigoriev I.V."/>
            <person name="Hibbett D.S."/>
            <person name="Martin F."/>
        </authorList>
    </citation>
    <scope>NUCLEOTIDE SEQUENCE [LARGE SCALE GENOMIC DNA]</scope>
    <source>
        <strain evidence="2 3">Koide BX008</strain>
    </source>
</reference>
<sequence length="340" mass="38084">MSPRRSSRLVTKNAGISKNLPKDTKKPRRARAKKDSQPPSRPGPQAGLLYLRVSRGFLNLLPAATAVQPDPQPLPPLPGTTGHLYVIRASLQDLRAYAGGTVDWLIRVARLIFEPLGTSFLFTFTADTLDSWLDRDMDPTQWRQVGQGEQLRATIYEFRPDNDAFLTLSKMSLRQGASMTVNISQPRPTAFRNAIRARDGTCIISQTSFSLIASHLVPKRLGDAGVTSVVRRFTGSDAVVTRFNPALGVFLFQPLDTRVDSYEVGFWNSGPDQYAIHSFFHVHLNIFGVPLTPGDQMLHGHTITLFTHDPPIGMFNWHYLQCVLKKFATADYKQIENIYF</sequence>
<protein>
    <submittedName>
        <fullName evidence="2">Uncharacterized protein</fullName>
    </submittedName>
</protein>
<gene>
    <name evidence="2" type="ORF">M378DRAFT_18132</name>
</gene>
<dbReference type="AlphaFoldDB" id="A0A0C2SMN2"/>
<evidence type="ECO:0000313" key="2">
    <source>
        <dbReference type="EMBL" id="KIL55229.1"/>
    </source>
</evidence>
<keyword evidence="3" id="KW-1185">Reference proteome</keyword>
<proteinExistence type="predicted"/>
<dbReference type="Proteomes" id="UP000054549">
    <property type="component" value="Unassembled WGS sequence"/>
</dbReference>
<dbReference type="EMBL" id="KN818546">
    <property type="protein sequence ID" value="KIL55229.1"/>
    <property type="molecule type" value="Genomic_DNA"/>
</dbReference>
<dbReference type="OrthoDB" id="3141919at2759"/>